<dbReference type="RefSeq" id="WP_344595985.1">
    <property type="nucleotide sequence ID" value="NZ_BAAARW010000035.1"/>
</dbReference>
<dbReference type="SUPFAM" id="SSF51182">
    <property type="entry name" value="RmlC-like cupins"/>
    <property type="match status" value="1"/>
</dbReference>
<dbReference type="Pfam" id="PF07883">
    <property type="entry name" value="Cupin_2"/>
    <property type="match status" value="1"/>
</dbReference>
<sequence>MTLVRSADRRRTETPNGVMTTLASPTQGGARTAVWHVDMAPGRTGPLHAFDTEQIWSCLDGAATIDLGGTILTVTPGDTVVMPADVLRQVTTGPSHGFTAVVAAPAGTQAYTPRGHEEPGDLAPKGDERLVPRWAR</sequence>
<evidence type="ECO:0000313" key="3">
    <source>
        <dbReference type="EMBL" id="GAA2448438.1"/>
    </source>
</evidence>
<comment type="caution">
    <text evidence="3">The sequence shown here is derived from an EMBL/GenBank/DDBJ whole genome shotgun (WGS) entry which is preliminary data.</text>
</comment>
<feature type="domain" description="Cupin type-2" evidence="2">
    <location>
        <begin position="35"/>
        <end position="89"/>
    </location>
</feature>
<proteinExistence type="predicted"/>
<gene>
    <name evidence="3" type="ORF">GCM10010191_77360</name>
</gene>
<accession>A0ABP5XA23</accession>
<evidence type="ECO:0000256" key="1">
    <source>
        <dbReference type="SAM" id="MobiDB-lite"/>
    </source>
</evidence>
<dbReference type="Gene3D" id="2.60.120.10">
    <property type="entry name" value="Jelly Rolls"/>
    <property type="match status" value="1"/>
</dbReference>
<reference evidence="4" key="1">
    <citation type="journal article" date="2019" name="Int. J. Syst. Evol. Microbiol.">
        <title>The Global Catalogue of Microorganisms (GCM) 10K type strain sequencing project: providing services to taxonomists for standard genome sequencing and annotation.</title>
        <authorList>
            <consortium name="The Broad Institute Genomics Platform"/>
            <consortium name="The Broad Institute Genome Sequencing Center for Infectious Disease"/>
            <person name="Wu L."/>
            <person name="Ma J."/>
        </authorList>
    </citation>
    <scope>NUCLEOTIDE SEQUENCE [LARGE SCALE GENOMIC DNA]</scope>
    <source>
        <strain evidence="4">JCM 3325</strain>
    </source>
</reference>
<feature type="compositionally biased region" description="Basic and acidic residues" evidence="1">
    <location>
        <begin position="114"/>
        <end position="136"/>
    </location>
</feature>
<dbReference type="InterPro" id="IPR011051">
    <property type="entry name" value="RmlC_Cupin_sf"/>
</dbReference>
<organism evidence="3 4">
    <name type="scientific">Actinomadura vinacea</name>
    <dbReference type="NCBI Taxonomy" id="115336"/>
    <lineage>
        <taxon>Bacteria</taxon>
        <taxon>Bacillati</taxon>
        <taxon>Actinomycetota</taxon>
        <taxon>Actinomycetes</taxon>
        <taxon>Streptosporangiales</taxon>
        <taxon>Thermomonosporaceae</taxon>
        <taxon>Actinomadura</taxon>
    </lineage>
</organism>
<dbReference type="EMBL" id="BAAARW010000035">
    <property type="protein sequence ID" value="GAA2448438.1"/>
    <property type="molecule type" value="Genomic_DNA"/>
</dbReference>
<feature type="region of interest" description="Disordered" evidence="1">
    <location>
        <begin position="108"/>
        <end position="136"/>
    </location>
</feature>
<protein>
    <recommendedName>
        <fullName evidence="2">Cupin type-2 domain-containing protein</fullName>
    </recommendedName>
</protein>
<dbReference type="InterPro" id="IPR013096">
    <property type="entry name" value="Cupin_2"/>
</dbReference>
<dbReference type="InterPro" id="IPR014710">
    <property type="entry name" value="RmlC-like_jellyroll"/>
</dbReference>
<evidence type="ECO:0000259" key="2">
    <source>
        <dbReference type="Pfam" id="PF07883"/>
    </source>
</evidence>
<keyword evidence="4" id="KW-1185">Reference proteome</keyword>
<evidence type="ECO:0000313" key="4">
    <source>
        <dbReference type="Proteomes" id="UP001501231"/>
    </source>
</evidence>
<name>A0ABP5XA23_9ACTN</name>
<dbReference type="Proteomes" id="UP001501231">
    <property type="component" value="Unassembled WGS sequence"/>
</dbReference>